<evidence type="ECO:0000313" key="2">
    <source>
        <dbReference type="EMBL" id="MFC0388090.1"/>
    </source>
</evidence>
<evidence type="ECO:0000313" key="3">
    <source>
        <dbReference type="Proteomes" id="UP001589789"/>
    </source>
</evidence>
<feature type="domain" description="VOC" evidence="1">
    <location>
        <begin position="10"/>
        <end position="117"/>
    </location>
</feature>
<feature type="domain" description="VOC" evidence="1">
    <location>
        <begin position="129"/>
        <end position="247"/>
    </location>
</feature>
<gene>
    <name evidence="2" type="ORF">ACFFIC_21470</name>
</gene>
<dbReference type="RefSeq" id="WP_377054173.1">
    <property type="nucleotide sequence ID" value="NZ_JBHLVZ010000076.1"/>
</dbReference>
<dbReference type="PROSITE" id="PS51819">
    <property type="entry name" value="VOC"/>
    <property type="match status" value="2"/>
</dbReference>
<dbReference type="Gene3D" id="3.10.180.10">
    <property type="entry name" value="2,3-Dihydroxybiphenyl 1,2-Dioxygenase, domain 1"/>
    <property type="match status" value="2"/>
</dbReference>
<comment type="caution">
    <text evidence="2">The sequence shown here is derived from an EMBL/GenBank/DDBJ whole genome shotgun (WGS) entry which is preliminary data.</text>
</comment>
<reference evidence="2 3" key="1">
    <citation type="submission" date="2024-09" db="EMBL/GenBank/DDBJ databases">
        <authorList>
            <person name="Sun Q."/>
            <person name="Mori K."/>
        </authorList>
    </citation>
    <scope>NUCLEOTIDE SEQUENCE [LARGE SCALE GENOMIC DNA]</scope>
    <source>
        <strain evidence="2 3">CCM 7468</strain>
    </source>
</reference>
<name>A0ABV6IZH9_9PROT</name>
<dbReference type="SUPFAM" id="SSF54593">
    <property type="entry name" value="Glyoxalase/Bleomycin resistance protein/Dihydroxybiphenyl dioxygenase"/>
    <property type="match status" value="1"/>
</dbReference>
<dbReference type="CDD" id="cd08343">
    <property type="entry name" value="ED_TypeI_classII_C"/>
    <property type="match status" value="1"/>
</dbReference>
<proteinExistence type="predicted"/>
<evidence type="ECO:0000259" key="1">
    <source>
        <dbReference type="PROSITE" id="PS51819"/>
    </source>
</evidence>
<keyword evidence="3" id="KW-1185">Reference proteome</keyword>
<protein>
    <submittedName>
        <fullName evidence="2">VOC family protein</fullName>
    </submittedName>
</protein>
<dbReference type="Proteomes" id="UP001589789">
    <property type="component" value="Unassembled WGS sequence"/>
</dbReference>
<dbReference type="CDD" id="cd06587">
    <property type="entry name" value="VOC"/>
    <property type="match status" value="1"/>
</dbReference>
<dbReference type="InterPro" id="IPR004360">
    <property type="entry name" value="Glyas_Fos-R_dOase_dom"/>
</dbReference>
<dbReference type="EMBL" id="JBHLVZ010000076">
    <property type="protein sequence ID" value="MFC0388090.1"/>
    <property type="molecule type" value="Genomic_DNA"/>
</dbReference>
<organism evidence="2 3">
    <name type="scientific">Muricoccus vinaceus</name>
    <dbReference type="NCBI Taxonomy" id="424704"/>
    <lineage>
        <taxon>Bacteria</taxon>
        <taxon>Pseudomonadati</taxon>
        <taxon>Pseudomonadota</taxon>
        <taxon>Alphaproteobacteria</taxon>
        <taxon>Acetobacterales</taxon>
        <taxon>Roseomonadaceae</taxon>
        <taxon>Muricoccus</taxon>
    </lineage>
</organism>
<sequence>MSTAVSAGAYLHHMQMLSGDPAKLAGFYADALDMAARPVEGGWIAEGPGRQVLFAEGEERRLGYCAFACRDAEGLAAIRARAEGHGAHIHPSPSPLFGAEAFGVRDPDGNLVVFGLSRGEVRRAGLPGPLQHLTLATPDPEAIEDFYVGTLGFLTSDYVRDAVGAVQTCWMRSNHEHHTLACFRHSRQGIDHHSYEAGDWSLIKDWCDRMGERRIRVIWGPGRHGPGNNLFVFIEDPDGNWIEISAELEVVRDRAPMDWPHEEHTLNSWGRGILRG</sequence>
<accession>A0ABV6IZH9</accession>
<dbReference type="InterPro" id="IPR029068">
    <property type="entry name" value="Glyas_Bleomycin-R_OHBP_Dase"/>
</dbReference>
<dbReference type="InterPro" id="IPR037523">
    <property type="entry name" value="VOC_core"/>
</dbReference>
<dbReference type="Pfam" id="PF00903">
    <property type="entry name" value="Glyoxalase"/>
    <property type="match status" value="2"/>
</dbReference>